<keyword evidence="2" id="KW-1185">Reference proteome</keyword>
<sequence>MKTVVKSWGLMALLVSQTACDDKIQSPFSQKEKFKKTPTEVTVTPIIEEASGIADSKTNPGKMWVQEDSGRPNQLYLLDHNGTVVKQITIKGAVNRDWEEMALSNTDVFIGDIGDNDSKYPEYTIYQFAEPAATATTVDNVKKIKFKYPDGSHDAEAFLVDPTTQDIYIITKRDSPGKLYRLTAPFNYAAVNTATLVGTTKYSGIVAAAISPDGKELLLKTYTSLYYYARPNNETLADALQRDFTNLPYNIEPQGEAITFATDNSGFFTLSEKGLAQQVKLYFYGRE</sequence>
<name>A0A7G7GDJ8_9BACT</name>
<accession>A0A7G7GDJ8</accession>
<protein>
    <recommendedName>
        <fullName evidence="3">PE-PGRS family protein</fullName>
    </recommendedName>
</protein>
<evidence type="ECO:0000313" key="2">
    <source>
        <dbReference type="Proteomes" id="UP000515237"/>
    </source>
</evidence>
<reference evidence="1 2" key="1">
    <citation type="journal article" date="2018" name="Int. J. Syst. Evol. Microbiol.">
        <title>Adhaeribacter swui sp. nov., isolated from wet mud.</title>
        <authorList>
            <person name="Kim D.U."/>
            <person name="Kim K.W."/>
            <person name="Kang M.S."/>
            <person name="Kim J.Y."/>
            <person name="Jang J.H."/>
            <person name="Kim M.K."/>
        </authorList>
    </citation>
    <scope>NUCLEOTIDE SEQUENCE [LARGE SCALE GENOMIC DNA]</scope>
    <source>
        <strain evidence="1 2">KCTC 52873</strain>
    </source>
</reference>
<evidence type="ECO:0000313" key="1">
    <source>
        <dbReference type="EMBL" id="QNF35232.1"/>
    </source>
</evidence>
<gene>
    <name evidence="1" type="ORF">HUW51_21850</name>
</gene>
<dbReference type="AlphaFoldDB" id="A0A7G7GDJ8"/>
<dbReference type="EMBL" id="CP055156">
    <property type="protein sequence ID" value="QNF35232.1"/>
    <property type="molecule type" value="Genomic_DNA"/>
</dbReference>
<proteinExistence type="predicted"/>
<dbReference type="RefSeq" id="WP_185271723.1">
    <property type="nucleotide sequence ID" value="NZ_CP055156.1"/>
</dbReference>
<dbReference type="Proteomes" id="UP000515237">
    <property type="component" value="Chromosome"/>
</dbReference>
<dbReference type="SUPFAM" id="SSF63825">
    <property type="entry name" value="YWTD domain"/>
    <property type="match status" value="1"/>
</dbReference>
<dbReference type="KEGG" id="aswu:HUW51_21850"/>
<organism evidence="1 2">
    <name type="scientific">Adhaeribacter swui</name>
    <dbReference type="NCBI Taxonomy" id="2086471"/>
    <lineage>
        <taxon>Bacteria</taxon>
        <taxon>Pseudomonadati</taxon>
        <taxon>Bacteroidota</taxon>
        <taxon>Cytophagia</taxon>
        <taxon>Cytophagales</taxon>
        <taxon>Hymenobacteraceae</taxon>
        <taxon>Adhaeribacter</taxon>
    </lineage>
</organism>
<evidence type="ECO:0008006" key="3">
    <source>
        <dbReference type="Google" id="ProtNLM"/>
    </source>
</evidence>